<dbReference type="AlphaFoldDB" id="A0A375BFU0"/>
<accession>A0A375BFU0</accession>
<dbReference type="Gene3D" id="3.40.190.10">
    <property type="entry name" value="Periplasmic binding protein-like II"/>
    <property type="match status" value="1"/>
</dbReference>
<name>A0A375BFU0_9BURK</name>
<evidence type="ECO:0000313" key="2">
    <source>
        <dbReference type="EMBL" id="SOY43826.1"/>
    </source>
</evidence>
<evidence type="ECO:0000256" key="1">
    <source>
        <dbReference type="SAM" id="SignalP"/>
    </source>
</evidence>
<sequence>MFRETNHPTMPGTTNHLASRVVAALLAAAALCVGGNAARAADLRIGYKAEISAADPHVLDAAGRNLWGHVYETLVGLDNALRPVPQLATAGASWTTAPGNSSCVPACASAMASRLPPRTRATRSSAP</sequence>
<protein>
    <submittedName>
        <fullName evidence="2">Uncharacterized protein</fullName>
    </submittedName>
</protein>
<feature type="signal peptide" evidence="1">
    <location>
        <begin position="1"/>
        <end position="40"/>
    </location>
</feature>
<keyword evidence="1" id="KW-0732">Signal</keyword>
<reference evidence="2" key="1">
    <citation type="submission" date="2018-01" db="EMBL/GenBank/DDBJ databases">
        <authorList>
            <person name="Clerissi C."/>
        </authorList>
    </citation>
    <scope>NUCLEOTIDE SEQUENCE</scope>
    <source>
        <strain evidence="2">Cupriavidus sp. LMG 19464</strain>
    </source>
</reference>
<dbReference type="Proteomes" id="UP000256780">
    <property type="component" value="Chromosome CBM2587_a"/>
</dbReference>
<gene>
    <name evidence="2" type="ORF">CBM2587_A110041</name>
</gene>
<feature type="chain" id="PRO_5016944539" evidence="1">
    <location>
        <begin position="41"/>
        <end position="127"/>
    </location>
</feature>
<comment type="caution">
    <text evidence="2">The sequence shown here is derived from an EMBL/GenBank/DDBJ whole genome shotgun (WGS) entry which is preliminary data.</text>
</comment>
<dbReference type="EMBL" id="OFSQ01000003">
    <property type="protein sequence ID" value="SOY43826.1"/>
    <property type="molecule type" value="Genomic_DNA"/>
</dbReference>
<organism evidence="2">
    <name type="scientific">Cupriavidus taiwanensis</name>
    <dbReference type="NCBI Taxonomy" id="164546"/>
    <lineage>
        <taxon>Bacteria</taxon>
        <taxon>Pseudomonadati</taxon>
        <taxon>Pseudomonadota</taxon>
        <taxon>Betaproteobacteria</taxon>
        <taxon>Burkholderiales</taxon>
        <taxon>Burkholderiaceae</taxon>
        <taxon>Cupriavidus</taxon>
    </lineage>
</organism>
<proteinExistence type="predicted"/>